<dbReference type="PROSITE" id="PS50280">
    <property type="entry name" value="SET"/>
    <property type="match status" value="1"/>
</dbReference>
<keyword evidence="2" id="KW-0479">Metal-binding</keyword>
<dbReference type="GO" id="GO:0008757">
    <property type="term" value="F:S-adenosylmethionine-dependent methyltransferase activity"/>
    <property type="evidence" value="ECO:0007669"/>
    <property type="project" value="UniProtKB-ARBA"/>
</dbReference>
<dbReference type="GO" id="GO:0008170">
    <property type="term" value="F:N-methyltransferase activity"/>
    <property type="evidence" value="ECO:0007669"/>
    <property type="project" value="UniProtKB-ARBA"/>
</dbReference>
<dbReference type="InterPro" id="IPR036236">
    <property type="entry name" value="Znf_C2H2_sf"/>
</dbReference>
<evidence type="ECO:0000259" key="10">
    <source>
        <dbReference type="PROSITE" id="PS50280"/>
    </source>
</evidence>
<feature type="domain" description="C2H2-type" evidence="9">
    <location>
        <begin position="662"/>
        <end position="684"/>
    </location>
</feature>
<keyword evidence="5" id="KW-0862">Zinc</keyword>
<feature type="domain" description="C2H2-type" evidence="9">
    <location>
        <begin position="746"/>
        <end position="773"/>
    </location>
</feature>
<organism evidence="11 12">
    <name type="scientific">Ceutorhynchus assimilis</name>
    <name type="common">cabbage seed weevil</name>
    <dbReference type="NCBI Taxonomy" id="467358"/>
    <lineage>
        <taxon>Eukaryota</taxon>
        <taxon>Metazoa</taxon>
        <taxon>Ecdysozoa</taxon>
        <taxon>Arthropoda</taxon>
        <taxon>Hexapoda</taxon>
        <taxon>Insecta</taxon>
        <taxon>Pterygota</taxon>
        <taxon>Neoptera</taxon>
        <taxon>Endopterygota</taxon>
        <taxon>Coleoptera</taxon>
        <taxon>Polyphaga</taxon>
        <taxon>Cucujiformia</taxon>
        <taxon>Curculionidae</taxon>
        <taxon>Ceutorhynchinae</taxon>
        <taxon>Ceutorhynchus</taxon>
    </lineage>
</organism>
<feature type="domain" description="C2H2-type" evidence="9">
    <location>
        <begin position="474"/>
        <end position="501"/>
    </location>
</feature>
<dbReference type="Pfam" id="PF00096">
    <property type="entry name" value="zf-C2H2"/>
    <property type="match status" value="3"/>
</dbReference>
<evidence type="ECO:0000256" key="7">
    <source>
        <dbReference type="PROSITE-ProRule" id="PRU00042"/>
    </source>
</evidence>
<dbReference type="InterPro" id="IPR001214">
    <property type="entry name" value="SET_dom"/>
</dbReference>
<dbReference type="OrthoDB" id="3535323at2759"/>
<feature type="domain" description="C2H2-type" evidence="9">
    <location>
        <begin position="831"/>
        <end position="859"/>
    </location>
</feature>
<feature type="region of interest" description="Disordered" evidence="8">
    <location>
        <begin position="1"/>
        <end position="32"/>
    </location>
</feature>
<dbReference type="EMBL" id="OU892277">
    <property type="protein sequence ID" value="CAG9761080.1"/>
    <property type="molecule type" value="Genomic_DNA"/>
</dbReference>
<keyword evidence="3" id="KW-0677">Repeat</keyword>
<comment type="subcellular location">
    <subcellularLocation>
        <location evidence="1">Nucleus</location>
    </subcellularLocation>
</comment>
<dbReference type="PANTHER" id="PTHR24406">
    <property type="entry name" value="TRANSCRIPTIONAL REPRESSOR CTCFL-RELATED"/>
    <property type="match status" value="1"/>
</dbReference>
<dbReference type="GO" id="GO:0005634">
    <property type="term" value="C:nucleus"/>
    <property type="evidence" value="ECO:0007669"/>
    <property type="project" value="UniProtKB-SubCell"/>
</dbReference>
<protein>
    <recommendedName>
        <fullName evidence="13">PR domain zinc finger protein 10</fullName>
    </recommendedName>
</protein>
<dbReference type="PROSITE" id="PS50157">
    <property type="entry name" value="ZINC_FINGER_C2H2_2"/>
    <property type="match status" value="10"/>
</dbReference>
<reference evidence="11" key="1">
    <citation type="submission" date="2022-01" db="EMBL/GenBank/DDBJ databases">
        <authorList>
            <person name="King R."/>
        </authorList>
    </citation>
    <scope>NUCLEOTIDE SEQUENCE</scope>
</reference>
<feature type="domain" description="C2H2-type" evidence="9">
    <location>
        <begin position="935"/>
        <end position="963"/>
    </location>
</feature>
<keyword evidence="4 7" id="KW-0863">Zinc-finger</keyword>
<accession>A0A9N9MAZ3</accession>
<evidence type="ECO:0000256" key="4">
    <source>
        <dbReference type="ARBA" id="ARBA00022771"/>
    </source>
</evidence>
<evidence type="ECO:0000256" key="3">
    <source>
        <dbReference type="ARBA" id="ARBA00022737"/>
    </source>
</evidence>
<dbReference type="InterPro" id="IPR013087">
    <property type="entry name" value="Znf_C2H2_type"/>
</dbReference>
<dbReference type="GO" id="GO:0008276">
    <property type="term" value="F:protein methyltransferase activity"/>
    <property type="evidence" value="ECO:0007669"/>
    <property type="project" value="UniProtKB-ARBA"/>
</dbReference>
<evidence type="ECO:0000256" key="8">
    <source>
        <dbReference type="SAM" id="MobiDB-lite"/>
    </source>
</evidence>
<feature type="domain" description="SET" evidence="10">
    <location>
        <begin position="343"/>
        <end position="451"/>
    </location>
</feature>
<feature type="domain" description="C2H2-type" evidence="9">
    <location>
        <begin position="774"/>
        <end position="802"/>
    </location>
</feature>
<evidence type="ECO:0000256" key="5">
    <source>
        <dbReference type="ARBA" id="ARBA00022833"/>
    </source>
</evidence>
<sequence>MEEVLEREGEYEDAEINEVNVRELSDSEENDSAEDLTIHYIALMNETSEDKEPTIHFEPLDPVPDENYPITAGDANNPTLLYIAVEYLKNNLGANLANPSEPMSPENFTDYDSPQVSPLDPNMSSVAPHSPLPVQYQENSNSGLEPIIIHQFNKPDESFINDTPEEDDLVNLVPEMPNVLCNSDLQSQDYQYLGMINGSNMDLMGQNDDMQISENNNQEVELLIPDPTTGILYSVNAQDFLAESCLENNQELQENTSSNPILEQNLFSTTDMNDTYNSAIITSSPNEENLNGSSGQNDVCSVYGKVHTRSNCPSNIDEEEKLLSCVYSITDKPILSKARASLPETYLTLSKIDGEDVVLARRKISKRTQFGPLKGSLTENDNGNTKFLKFAEGYIYSVDVSDENLSNWMGFVRKAQTYEEQNLILTQEGQDLYFTATMDINPRKELKFGYSRAYARLFNLDIIKPIEHTFKKTWTCYECFEKFSTAEELNGHSIIHAQDENTKPKRRYKRPAKNKTQVDLVECNNCLDLFCSTVSFVTLKNHLTQNHNVLGHIKIEDYFSMHQLFQCNVCDIKFKLEILLKIHKLEHYADMRLDLANHVCPQCQRKFPTRKQLVMHMPAHAVVKNITKDDSVKCPICHKIFAHSIRVQKHMLCHGSEESKPLQCNVCQKRFLTASALAFHAKTHVVGVKHFQCPICKERFDQVLKLRKHIPAHLHNDMFTCPYCEKTFTKYSIIRKHIRFHNERKYHCTVCPKSFPTQENLKKHMLRHSDHREFLCSDCGKQFKRKDKLVEHIKKLHLEKEVITHVPRIPRVRNSVTVNLKEPADFHRFIYKCYKCLVGFKRRGMLVNHLVKRHPDITPDSVPELNLPILQTTRDYYCQYCDKVYKSSSKRRIHILKFHPGAALPVNKNQKVTGPPPAVSAATFSTTASVTTRPKKCEWCHKQYASKSKLLQHVRKAHPSEENLSAQKVPMIDFKEIDSATLDGIPESPLGKLPEQIINFMPITKDVEPPAYLINQNDEFSDVLQNQYTTDGNMTDITKAVIDRLIDEDSKYLHLSIDEGELENTNSHLYQLLTSNDHLNPIKLAVSLDLMKVGADTREGRSEKEIKAVGDLRKSVNPNTPLADIKTLRLGQFTPGKIRPVKVIFNTEEAVTEVNALSVLRFKGILAGTGKYLKYDQTKAQRAYLGKVMQELEEITAKGVKSREAMANAEGGQQRPKNSQ</sequence>
<dbReference type="SMART" id="SM00355">
    <property type="entry name" value="ZnF_C2H2"/>
    <property type="match status" value="13"/>
</dbReference>
<evidence type="ECO:0000256" key="6">
    <source>
        <dbReference type="ARBA" id="ARBA00023242"/>
    </source>
</evidence>
<evidence type="ECO:0000313" key="11">
    <source>
        <dbReference type="EMBL" id="CAG9761080.1"/>
    </source>
</evidence>
<gene>
    <name evidence="11" type="ORF">CEUTPL_LOCUS1791</name>
</gene>
<dbReference type="Proteomes" id="UP001152799">
    <property type="component" value="Chromosome 1"/>
</dbReference>
<feature type="domain" description="C2H2-type" evidence="9">
    <location>
        <begin position="691"/>
        <end position="718"/>
    </location>
</feature>
<evidence type="ECO:0000313" key="12">
    <source>
        <dbReference type="Proteomes" id="UP001152799"/>
    </source>
</evidence>
<feature type="domain" description="C2H2-type" evidence="9">
    <location>
        <begin position="719"/>
        <end position="746"/>
    </location>
</feature>
<dbReference type="InterPro" id="IPR046341">
    <property type="entry name" value="SET_dom_sf"/>
</dbReference>
<proteinExistence type="predicted"/>
<evidence type="ECO:0000256" key="2">
    <source>
        <dbReference type="ARBA" id="ARBA00022723"/>
    </source>
</evidence>
<dbReference type="Pfam" id="PF21549">
    <property type="entry name" value="PRDM2_PR"/>
    <property type="match status" value="1"/>
</dbReference>
<evidence type="ECO:0000259" key="9">
    <source>
        <dbReference type="PROSITE" id="PS50157"/>
    </source>
</evidence>
<feature type="region of interest" description="Disordered" evidence="8">
    <location>
        <begin position="1200"/>
        <end position="1220"/>
    </location>
</feature>
<dbReference type="PROSITE" id="PS00028">
    <property type="entry name" value="ZINC_FINGER_C2H2_1"/>
    <property type="match status" value="11"/>
</dbReference>
<dbReference type="AlphaFoldDB" id="A0A9N9MAZ3"/>
<dbReference type="Gene3D" id="2.170.270.10">
    <property type="entry name" value="SET domain"/>
    <property type="match status" value="1"/>
</dbReference>
<dbReference type="SUPFAM" id="SSF57667">
    <property type="entry name" value="beta-beta-alpha zinc fingers"/>
    <property type="match status" value="5"/>
</dbReference>
<feature type="domain" description="C2H2-type" evidence="9">
    <location>
        <begin position="598"/>
        <end position="625"/>
    </location>
</feature>
<keyword evidence="6" id="KW-0539">Nucleus</keyword>
<dbReference type="InterPro" id="IPR050888">
    <property type="entry name" value="ZnF_C2H2-type_TF"/>
</dbReference>
<name>A0A9N9MAZ3_9CUCU</name>
<dbReference type="Gene3D" id="3.30.160.60">
    <property type="entry name" value="Classic Zinc Finger"/>
    <property type="match status" value="7"/>
</dbReference>
<keyword evidence="12" id="KW-1185">Reference proteome</keyword>
<evidence type="ECO:0000256" key="1">
    <source>
        <dbReference type="ARBA" id="ARBA00004123"/>
    </source>
</evidence>
<feature type="domain" description="C2H2-type" evidence="9">
    <location>
        <begin position="632"/>
        <end position="659"/>
    </location>
</feature>
<evidence type="ECO:0008006" key="13">
    <source>
        <dbReference type="Google" id="ProtNLM"/>
    </source>
</evidence>
<dbReference type="GO" id="GO:0008270">
    <property type="term" value="F:zinc ion binding"/>
    <property type="evidence" value="ECO:0007669"/>
    <property type="project" value="UniProtKB-KW"/>
</dbReference>